<keyword evidence="6" id="KW-0503">Monooxygenase</keyword>
<reference evidence="6" key="1">
    <citation type="submission" date="2022-05" db="EMBL/GenBank/DDBJ databases">
        <authorList>
            <person name="Oliphant S.A."/>
            <person name="Watson-Haigh N.S."/>
            <person name="Sumby K.M."/>
            <person name="Gardner J.M."/>
            <person name="Jiranek V."/>
        </authorList>
    </citation>
    <scope>NUCLEOTIDE SEQUENCE</scope>
    <source>
        <strain evidence="6">KI16_H9</strain>
    </source>
</reference>
<accession>A0ABY5BRL5</accession>
<proteinExistence type="predicted"/>
<sequence length="314" mass="33298">MKNRVTEILGTRYPLIQAPLNWLTDAKMVAAVANAGGLGTFGPNAGRDSLDQNSMEVMENQIKTAQHLTKQPIAMTLGLNPQGEEQSYAHKVLDRSLALGITIFMVGGEPDAEIYHQIKDAGATLIARSYNPTPAEAQRQVELGADLIVATGYDEGGVIPVHGVGTFTTVPRIVDAVSVPVLAAGGINDVRGVRAALALGAEGVFVGSRFMVTQESRTAPAAKQKLLASSADDLLLVAPNQRSLANPRMAELADRFAAGDHTTFQATRKLGGVRPAMLHGDLEAGEVSVNTGVDLIRDEPRVADLIAELMQDFQ</sequence>
<dbReference type="InterPro" id="IPR013785">
    <property type="entry name" value="Aldolase_TIM"/>
</dbReference>
<evidence type="ECO:0000256" key="3">
    <source>
        <dbReference type="ARBA" id="ARBA00022630"/>
    </source>
</evidence>
<evidence type="ECO:0000313" key="7">
    <source>
        <dbReference type="Proteomes" id="UP001056707"/>
    </source>
</evidence>
<evidence type="ECO:0000256" key="4">
    <source>
        <dbReference type="ARBA" id="ARBA00022643"/>
    </source>
</evidence>
<evidence type="ECO:0000256" key="1">
    <source>
        <dbReference type="ARBA" id="ARBA00003535"/>
    </source>
</evidence>
<dbReference type="Proteomes" id="UP001056707">
    <property type="component" value="Chromosome"/>
</dbReference>
<gene>
    <name evidence="6" type="ORF">M3M35_03385</name>
</gene>
<dbReference type="CDD" id="cd04730">
    <property type="entry name" value="NPD_like"/>
    <property type="match status" value="1"/>
</dbReference>
<organism evidence="6 7">
    <name type="scientific">Fructilactobacillus myrtifloralis</name>
    <dbReference type="NCBI Taxonomy" id="2940301"/>
    <lineage>
        <taxon>Bacteria</taxon>
        <taxon>Bacillati</taxon>
        <taxon>Bacillota</taxon>
        <taxon>Bacilli</taxon>
        <taxon>Lactobacillales</taxon>
        <taxon>Lactobacillaceae</taxon>
        <taxon>Fructilactobacillus</taxon>
    </lineage>
</organism>
<comment type="function">
    <text evidence="1">Nitronate monooxygenase that uses molecular oxygen to catalyze the oxidative denitrification of alkyl nitronates. Acts on propionate 3-nitronate (P3N), the presumed physiological substrate. Probably functions in the detoxification of P3N, a metabolic poison produced by plants and fungi as a defense mechanism.</text>
</comment>
<evidence type="ECO:0000256" key="5">
    <source>
        <dbReference type="ARBA" id="ARBA00023002"/>
    </source>
</evidence>
<dbReference type="GO" id="GO:0004497">
    <property type="term" value="F:monooxygenase activity"/>
    <property type="evidence" value="ECO:0007669"/>
    <property type="project" value="UniProtKB-KW"/>
</dbReference>
<dbReference type="RefSeq" id="WP_252750582.1">
    <property type="nucleotide sequence ID" value="NZ_CP097116.1"/>
</dbReference>
<name>A0ABY5BRL5_9LACO</name>
<keyword evidence="4" id="KW-0288">FMN</keyword>
<evidence type="ECO:0000256" key="2">
    <source>
        <dbReference type="ARBA" id="ARBA00013457"/>
    </source>
</evidence>
<keyword evidence="5" id="KW-0560">Oxidoreductase</keyword>
<keyword evidence="3" id="KW-0285">Flavoprotein</keyword>
<dbReference type="Gene3D" id="3.20.20.70">
    <property type="entry name" value="Aldolase class I"/>
    <property type="match status" value="1"/>
</dbReference>
<dbReference type="Pfam" id="PF03060">
    <property type="entry name" value="NMO"/>
    <property type="match status" value="1"/>
</dbReference>
<dbReference type="InterPro" id="IPR004136">
    <property type="entry name" value="NMO"/>
</dbReference>
<dbReference type="EMBL" id="CP097116">
    <property type="protein sequence ID" value="USS85687.1"/>
    <property type="molecule type" value="Genomic_DNA"/>
</dbReference>
<protein>
    <recommendedName>
        <fullName evidence="2">Probable nitronate monooxygenase</fullName>
    </recommendedName>
</protein>
<dbReference type="SUPFAM" id="SSF51412">
    <property type="entry name" value="Inosine monophosphate dehydrogenase (IMPDH)"/>
    <property type="match status" value="1"/>
</dbReference>
<dbReference type="PANTHER" id="PTHR32332:SF20">
    <property type="entry name" value="2-NITROPROPANE DIOXYGENASE-LIKE PROTEIN"/>
    <property type="match status" value="1"/>
</dbReference>
<dbReference type="PANTHER" id="PTHR32332">
    <property type="entry name" value="2-NITROPROPANE DIOXYGENASE"/>
    <property type="match status" value="1"/>
</dbReference>
<keyword evidence="7" id="KW-1185">Reference proteome</keyword>
<evidence type="ECO:0000313" key="6">
    <source>
        <dbReference type="EMBL" id="USS85687.1"/>
    </source>
</evidence>